<dbReference type="Pfam" id="PF17921">
    <property type="entry name" value="Integrase_H2C2"/>
    <property type="match status" value="1"/>
</dbReference>
<organism evidence="4 5">
    <name type="scientific">Paramormyrops kingsleyae</name>
    <dbReference type="NCBI Taxonomy" id="1676925"/>
    <lineage>
        <taxon>Eukaryota</taxon>
        <taxon>Metazoa</taxon>
        <taxon>Chordata</taxon>
        <taxon>Craniata</taxon>
        <taxon>Vertebrata</taxon>
        <taxon>Euteleostomi</taxon>
        <taxon>Actinopterygii</taxon>
        <taxon>Neopterygii</taxon>
        <taxon>Teleostei</taxon>
        <taxon>Osteoglossocephala</taxon>
        <taxon>Osteoglossomorpha</taxon>
        <taxon>Osteoglossiformes</taxon>
        <taxon>Mormyridae</taxon>
        <taxon>Paramormyrops</taxon>
    </lineage>
</organism>
<dbReference type="InterPro" id="IPR012337">
    <property type="entry name" value="RNaseH-like_sf"/>
</dbReference>
<dbReference type="InterPro" id="IPR001584">
    <property type="entry name" value="Integrase_cat-core"/>
</dbReference>
<feature type="domain" description="Integrase catalytic" evidence="3">
    <location>
        <begin position="148"/>
        <end position="306"/>
    </location>
</feature>
<dbReference type="PANTHER" id="PTHR37984:SF15">
    <property type="entry name" value="INTEGRASE CATALYTIC DOMAIN-CONTAINING PROTEIN"/>
    <property type="match status" value="1"/>
</dbReference>
<dbReference type="AlphaFoldDB" id="A0A3B3RCC0"/>
<dbReference type="Proteomes" id="UP000261540">
    <property type="component" value="Unplaced"/>
</dbReference>
<sequence length="528" mass="59792">MTMVAQIETVDDWAERQGRDPAVSQVRDWVRLGVRPTAEDKGTLVGVSRSLLEAWDQLKVDRGVLMYQLSGEKKGWMVVVPEGERRQVWQEYHRALGHARGRRMVLALRERFHWPGLRRDVEKWQQDCEECLVGSRGKGGSPPFSGLQTSYPWEVLAVDYLSLGRPGDPYPYVLVAIDVFSRFAFAVPTRDQTAATAVRVIWEEVIRHYGCPERLLSDQGPAFESQLVKGLCEAYGCRKVRTTPYHPQGNGACERWNQTLLRLLNTLSAREQGRWTVHVPELVQAYNCTPHSSTGLSPFWVLFGRQPRLPIVQRWGVCDLTAGEAGLEWLQGHRRRLWAACREAARGTEQRRQGDRRYQDTGATHWLLAPGERVLIRNFRRRAAGKVGPYWQASPWVVMKQRDPETPVFQLRPEGRDGPLRTLHRRHLRRCPPGRTSATPEAEGRGAEVDPRPVPPSPRGWPGHRVEQPATGVEDQGEPGTAAEEEESAVAEALPRVEIGSLPQGEAGETLRRSQRVNLGVRPARYRV</sequence>
<dbReference type="PANTHER" id="PTHR37984">
    <property type="entry name" value="PROTEIN CBG26694"/>
    <property type="match status" value="1"/>
</dbReference>
<feature type="compositionally biased region" description="Basic and acidic residues" evidence="2">
    <location>
        <begin position="442"/>
        <end position="451"/>
    </location>
</feature>
<dbReference type="SUPFAM" id="SSF53098">
    <property type="entry name" value="Ribonuclease H-like"/>
    <property type="match status" value="1"/>
</dbReference>
<dbReference type="FunFam" id="1.10.340.70:FF:000001">
    <property type="entry name" value="Retrovirus-related Pol polyprotein from transposon gypsy-like Protein"/>
    <property type="match status" value="1"/>
</dbReference>
<evidence type="ECO:0000259" key="3">
    <source>
        <dbReference type="PROSITE" id="PS50994"/>
    </source>
</evidence>
<dbReference type="Gene3D" id="3.30.420.10">
    <property type="entry name" value="Ribonuclease H-like superfamily/Ribonuclease H"/>
    <property type="match status" value="1"/>
</dbReference>
<evidence type="ECO:0000313" key="5">
    <source>
        <dbReference type="Proteomes" id="UP000261540"/>
    </source>
</evidence>
<feature type="region of interest" description="Disordered" evidence="2">
    <location>
        <begin position="424"/>
        <end position="528"/>
    </location>
</feature>
<reference evidence="4" key="2">
    <citation type="submission" date="2025-09" db="UniProtKB">
        <authorList>
            <consortium name="Ensembl"/>
        </authorList>
    </citation>
    <scope>IDENTIFICATION</scope>
</reference>
<dbReference type="FunFam" id="3.30.420.10:FF:000032">
    <property type="entry name" value="Retrovirus-related Pol polyprotein from transposon 297-like Protein"/>
    <property type="match status" value="1"/>
</dbReference>
<proteinExistence type="predicted"/>
<reference evidence="4" key="1">
    <citation type="submission" date="2025-08" db="UniProtKB">
        <authorList>
            <consortium name="Ensembl"/>
        </authorList>
    </citation>
    <scope>IDENTIFICATION</scope>
</reference>
<dbReference type="GO" id="GO:0003676">
    <property type="term" value="F:nucleic acid binding"/>
    <property type="evidence" value="ECO:0007669"/>
    <property type="project" value="InterPro"/>
</dbReference>
<dbReference type="Gene3D" id="1.10.340.70">
    <property type="match status" value="1"/>
</dbReference>
<accession>A0A3B3RCC0</accession>
<keyword evidence="5" id="KW-1185">Reference proteome</keyword>
<dbReference type="GO" id="GO:0015074">
    <property type="term" value="P:DNA integration"/>
    <property type="evidence" value="ECO:0007669"/>
    <property type="project" value="InterPro"/>
</dbReference>
<evidence type="ECO:0000256" key="2">
    <source>
        <dbReference type="SAM" id="MobiDB-lite"/>
    </source>
</evidence>
<dbReference type="Ensembl" id="ENSPKIT00000040499.1">
    <property type="protein sequence ID" value="ENSPKIP00000016018.1"/>
    <property type="gene ID" value="ENSPKIG00000002524.1"/>
</dbReference>
<dbReference type="Pfam" id="PF00665">
    <property type="entry name" value="rve"/>
    <property type="match status" value="1"/>
</dbReference>
<evidence type="ECO:0000313" key="4">
    <source>
        <dbReference type="Ensembl" id="ENSPKIP00000016018.1"/>
    </source>
</evidence>
<evidence type="ECO:0000256" key="1">
    <source>
        <dbReference type="ARBA" id="ARBA00039658"/>
    </source>
</evidence>
<dbReference type="InterPro" id="IPR050951">
    <property type="entry name" value="Retrovirus_Pol_polyprotein"/>
</dbReference>
<dbReference type="InterPro" id="IPR041588">
    <property type="entry name" value="Integrase_H2C2"/>
</dbReference>
<protein>
    <recommendedName>
        <fullName evidence="1">Gypsy retrotransposon integrase-like protein 1</fullName>
    </recommendedName>
</protein>
<dbReference type="STRING" id="1676925.ENSPKIP00000016018"/>
<dbReference type="InterPro" id="IPR036397">
    <property type="entry name" value="RNaseH_sf"/>
</dbReference>
<dbReference type="PROSITE" id="PS50994">
    <property type="entry name" value="INTEGRASE"/>
    <property type="match status" value="1"/>
</dbReference>
<name>A0A3B3RCC0_9TELE</name>
<dbReference type="GeneTree" id="ENSGT01000000214408"/>